<gene>
    <name evidence="2" type="ORF">GFSPODELE1_LOCUS1652</name>
</gene>
<keyword evidence="1" id="KW-0472">Membrane</keyword>
<keyword evidence="3" id="KW-1185">Reference proteome</keyword>
<sequence length="122" mass="12826">MNGTLTSGLLLPIARNRTNNSILLSTDTIRDTLGVALGLSSLVLGFALSVFLFTRLLPSCGSGEVTDGLDEGALGGVVLTGGLTDEDMGQRSFLVEDRTEGEGEEAYFGSPVLLEDMMVKRA</sequence>
<evidence type="ECO:0000313" key="3">
    <source>
        <dbReference type="Proteomes" id="UP001497453"/>
    </source>
</evidence>
<evidence type="ECO:0000256" key="1">
    <source>
        <dbReference type="SAM" id="Phobius"/>
    </source>
</evidence>
<dbReference type="Proteomes" id="UP001497453">
    <property type="component" value="Chromosome 10"/>
</dbReference>
<keyword evidence="1" id="KW-1133">Transmembrane helix</keyword>
<organism evidence="2 3">
    <name type="scientific">Somion occarium</name>
    <dbReference type="NCBI Taxonomy" id="3059160"/>
    <lineage>
        <taxon>Eukaryota</taxon>
        <taxon>Fungi</taxon>
        <taxon>Dikarya</taxon>
        <taxon>Basidiomycota</taxon>
        <taxon>Agaricomycotina</taxon>
        <taxon>Agaricomycetes</taxon>
        <taxon>Polyporales</taxon>
        <taxon>Cerrenaceae</taxon>
        <taxon>Somion</taxon>
    </lineage>
</organism>
<name>A0ABP1CP22_9APHY</name>
<feature type="transmembrane region" description="Helical" evidence="1">
    <location>
        <begin position="32"/>
        <end position="53"/>
    </location>
</feature>
<proteinExistence type="predicted"/>
<protein>
    <submittedName>
        <fullName evidence="2">Uncharacterized protein</fullName>
    </submittedName>
</protein>
<evidence type="ECO:0000313" key="2">
    <source>
        <dbReference type="EMBL" id="CAL1697442.1"/>
    </source>
</evidence>
<accession>A0ABP1CP22</accession>
<keyword evidence="1" id="KW-0812">Transmembrane</keyword>
<dbReference type="EMBL" id="OZ037953">
    <property type="protein sequence ID" value="CAL1697442.1"/>
    <property type="molecule type" value="Genomic_DNA"/>
</dbReference>
<reference evidence="3" key="1">
    <citation type="submission" date="2024-04" db="EMBL/GenBank/DDBJ databases">
        <authorList>
            <person name="Shaw F."/>
            <person name="Minotto A."/>
        </authorList>
    </citation>
    <scope>NUCLEOTIDE SEQUENCE [LARGE SCALE GENOMIC DNA]</scope>
</reference>